<name>A0ABR2MI65_9ASPA</name>
<keyword evidence="2" id="KW-1185">Reference proteome</keyword>
<evidence type="ECO:0000313" key="2">
    <source>
        <dbReference type="Proteomes" id="UP001412067"/>
    </source>
</evidence>
<sequence length="107" mass="12298">MYVRLSPYTARTKTPQSILLPPLQSTCIPLKENGCANALRLSCSFSFFKSLRAGWGLPSYIVCIAWIHLEPRRHFGGRVRVPTAETTSWKRLASILARWEMRNLYRS</sequence>
<evidence type="ECO:0000313" key="1">
    <source>
        <dbReference type="EMBL" id="KAK8963399.1"/>
    </source>
</evidence>
<dbReference type="EMBL" id="JBBWWR010000007">
    <property type="protein sequence ID" value="KAK8963399.1"/>
    <property type="molecule type" value="Genomic_DNA"/>
</dbReference>
<gene>
    <name evidence="1" type="ORF">KSP40_PGU015677</name>
</gene>
<protein>
    <submittedName>
        <fullName evidence="1">Uncharacterized protein</fullName>
    </submittedName>
</protein>
<reference evidence="1 2" key="1">
    <citation type="journal article" date="2022" name="Nat. Plants">
        <title>Genomes of leafy and leafless Platanthera orchids illuminate the evolution of mycoheterotrophy.</title>
        <authorList>
            <person name="Li M.H."/>
            <person name="Liu K.W."/>
            <person name="Li Z."/>
            <person name="Lu H.C."/>
            <person name="Ye Q.L."/>
            <person name="Zhang D."/>
            <person name="Wang J.Y."/>
            <person name="Li Y.F."/>
            <person name="Zhong Z.M."/>
            <person name="Liu X."/>
            <person name="Yu X."/>
            <person name="Liu D.K."/>
            <person name="Tu X.D."/>
            <person name="Liu B."/>
            <person name="Hao Y."/>
            <person name="Liao X.Y."/>
            <person name="Jiang Y.T."/>
            <person name="Sun W.H."/>
            <person name="Chen J."/>
            <person name="Chen Y.Q."/>
            <person name="Ai Y."/>
            <person name="Zhai J.W."/>
            <person name="Wu S.S."/>
            <person name="Zhou Z."/>
            <person name="Hsiao Y.Y."/>
            <person name="Wu W.L."/>
            <person name="Chen Y.Y."/>
            <person name="Lin Y.F."/>
            <person name="Hsu J.L."/>
            <person name="Li C.Y."/>
            <person name="Wang Z.W."/>
            <person name="Zhao X."/>
            <person name="Zhong W.Y."/>
            <person name="Ma X.K."/>
            <person name="Ma L."/>
            <person name="Huang J."/>
            <person name="Chen G.Z."/>
            <person name="Huang M.Z."/>
            <person name="Huang L."/>
            <person name="Peng D.H."/>
            <person name="Luo Y.B."/>
            <person name="Zou S.Q."/>
            <person name="Chen S.P."/>
            <person name="Lan S."/>
            <person name="Tsai W.C."/>
            <person name="Van de Peer Y."/>
            <person name="Liu Z.J."/>
        </authorList>
    </citation>
    <scope>NUCLEOTIDE SEQUENCE [LARGE SCALE GENOMIC DNA]</scope>
    <source>
        <strain evidence="1">Lor288</strain>
    </source>
</reference>
<comment type="caution">
    <text evidence="1">The sequence shown here is derived from an EMBL/GenBank/DDBJ whole genome shotgun (WGS) entry which is preliminary data.</text>
</comment>
<proteinExistence type="predicted"/>
<dbReference type="Proteomes" id="UP001412067">
    <property type="component" value="Unassembled WGS sequence"/>
</dbReference>
<organism evidence="1 2">
    <name type="scientific">Platanthera guangdongensis</name>
    <dbReference type="NCBI Taxonomy" id="2320717"/>
    <lineage>
        <taxon>Eukaryota</taxon>
        <taxon>Viridiplantae</taxon>
        <taxon>Streptophyta</taxon>
        <taxon>Embryophyta</taxon>
        <taxon>Tracheophyta</taxon>
        <taxon>Spermatophyta</taxon>
        <taxon>Magnoliopsida</taxon>
        <taxon>Liliopsida</taxon>
        <taxon>Asparagales</taxon>
        <taxon>Orchidaceae</taxon>
        <taxon>Orchidoideae</taxon>
        <taxon>Orchideae</taxon>
        <taxon>Orchidinae</taxon>
        <taxon>Platanthera</taxon>
    </lineage>
</organism>
<accession>A0ABR2MI65</accession>